<dbReference type="EMBL" id="JANVFO010000017">
    <property type="protein sequence ID" value="KAJ3733607.1"/>
    <property type="molecule type" value="Genomic_DNA"/>
</dbReference>
<feature type="compositionally biased region" description="Polar residues" evidence="1">
    <location>
        <begin position="115"/>
        <end position="130"/>
    </location>
</feature>
<keyword evidence="3" id="KW-1185">Reference proteome</keyword>
<proteinExistence type="predicted"/>
<reference evidence="2" key="1">
    <citation type="submission" date="2022-08" db="EMBL/GenBank/DDBJ databases">
        <authorList>
            <consortium name="DOE Joint Genome Institute"/>
            <person name="Min B."/>
            <person name="Sierra-Patev S."/>
            <person name="Naranjo-Ortiz M."/>
            <person name="Looney B."/>
            <person name="Konkel Z."/>
            <person name="Slot J.C."/>
            <person name="Sakamoto Y."/>
            <person name="Steenwyk J.L."/>
            <person name="Rokas A."/>
            <person name="Carro J."/>
            <person name="Camarero S."/>
            <person name="Ferreira P."/>
            <person name="Molpeceres G."/>
            <person name="Ruiz-duenas F.J."/>
            <person name="Serrano A."/>
            <person name="Henrissat B."/>
            <person name="Drula E."/>
            <person name="Hughes K.W."/>
            <person name="Mata J.L."/>
            <person name="Ishikawa N.K."/>
            <person name="Vargas-Isla R."/>
            <person name="Ushijima S."/>
            <person name="Smith C.A."/>
            <person name="Ahrendt S."/>
            <person name="Andreopoulos W."/>
            <person name="He G."/>
            <person name="LaButti K."/>
            <person name="Lipzen A."/>
            <person name="Ng V."/>
            <person name="Riley R."/>
            <person name="Sandor L."/>
            <person name="Barry K."/>
            <person name="Martinez A.T."/>
            <person name="Xiao Y."/>
            <person name="Gibbons J.G."/>
            <person name="Terashima K."/>
            <person name="Hibbett D.S."/>
            <person name="Grigoriev I.V."/>
        </authorList>
    </citation>
    <scope>NUCLEOTIDE SEQUENCE</scope>
    <source>
        <strain evidence="2">ET3784</strain>
    </source>
</reference>
<evidence type="ECO:0000256" key="1">
    <source>
        <dbReference type="SAM" id="MobiDB-lite"/>
    </source>
</evidence>
<organism evidence="2 3">
    <name type="scientific">Lentinula guzmanii</name>
    <dbReference type="NCBI Taxonomy" id="2804957"/>
    <lineage>
        <taxon>Eukaryota</taxon>
        <taxon>Fungi</taxon>
        <taxon>Dikarya</taxon>
        <taxon>Basidiomycota</taxon>
        <taxon>Agaricomycotina</taxon>
        <taxon>Agaricomycetes</taxon>
        <taxon>Agaricomycetidae</taxon>
        <taxon>Agaricales</taxon>
        <taxon>Marasmiineae</taxon>
        <taxon>Omphalotaceae</taxon>
        <taxon>Lentinula</taxon>
    </lineage>
</organism>
<protein>
    <submittedName>
        <fullName evidence="2">Uncharacterized protein</fullName>
    </submittedName>
</protein>
<sequence length="189" mass="21268">MVESDVFPWALYCYAWIYSDDIGGDAVRPNLPEKKFLVLVIAIDWRCLKGGSLPNLGAEANSEYPLQKTHYYHWSSPPPYPSTSPTLPTLPLPEPVVPALARPLAVDQPYLTGRPANNNSSTMRGNQSESWGPKNFFRPNIRPKTAKPKPQEYVTPVRPPAQYHPRPSWAVTMTPVTVWTPQTVYTLHT</sequence>
<accession>A0AA38N238</accession>
<feature type="region of interest" description="Disordered" evidence="1">
    <location>
        <begin position="114"/>
        <end position="154"/>
    </location>
</feature>
<comment type="caution">
    <text evidence="2">The sequence shown here is derived from an EMBL/GenBank/DDBJ whole genome shotgun (WGS) entry which is preliminary data.</text>
</comment>
<dbReference type="Proteomes" id="UP001176059">
    <property type="component" value="Unassembled WGS sequence"/>
</dbReference>
<dbReference type="AlphaFoldDB" id="A0AA38N238"/>
<evidence type="ECO:0000313" key="2">
    <source>
        <dbReference type="EMBL" id="KAJ3733607.1"/>
    </source>
</evidence>
<name>A0AA38N238_9AGAR</name>
<reference evidence="2" key="2">
    <citation type="journal article" date="2023" name="Proc. Natl. Acad. Sci. U.S.A.">
        <title>A global phylogenomic analysis of the shiitake genus Lentinula.</title>
        <authorList>
            <person name="Sierra-Patev S."/>
            <person name="Min B."/>
            <person name="Naranjo-Ortiz M."/>
            <person name="Looney B."/>
            <person name="Konkel Z."/>
            <person name="Slot J.C."/>
            <person name="Sakamoto Y."/>
            <person name="Steenwyk J.L."/>
            <person name="Rokas A."/>
            <person name="Carro J."/>
            <person name="Camarero S."/>
            <person name="Ferreira P."/>
            <person name="Molpeceres G."/>
            <person name="Ruiz-Duenas F.J."/>
            <person name="Serrano A."/>
            <person name="Henrissat B."/>
            <person name="Drula E."/>
            <person name="Hughes K.W."/>
            <person name="Mata J.L."/>
            <person name="Ishikawa N.K."/>
            <person name="Vargas-Isla R."/>
            <person name="Ushijima S."/>
            <person name="Smith C.A."/>
            <person name="Donoghue J."/>
            <person name="Ahrendt S."/>
            <person name="Andreopoulos W."/>
            <person name="He G."/>
            <person name="LaButti K."/>
            <person name="Lipzen A."/>
            <person name="Ng V."/>
            <person name="Riley R."/>
            <person name="Sandor L."/>
            <person name="Barry K."/>
            <person name="Martinez A.T."/>
            <person name="Xiao Y."/>
            <person name="Gibbons J.G."/>
            <person name="Terashima K."/>
            <person name="Grigoriev I.V."/>
            <person name="Hibbett D."/>
        </authorList>
    </citation>
    <scope>NUCLEOTIDE SEQUENCE</scope>
    <source>
        <strain evidence="2">ET3784</strain>
    </source>
</reference>
<gene>
    <name evidence="2" type="ORF">DFJ43DRAFT_1038455</name>
</gene>
<evidence type="ECO:0000313" key="3">
    <source>
        <dbReference type="Proteomes" id="UP001176059"/>
    </source>
</evidence>